<evidence type="ECO:0000313" key="11">
    <source>
        <dbReference type="Proteomes" id="UP001218218"/>
    </source>
</evidence>
<evidence type="ECO:0000313" key="10">
    <source>
        <dbReference type="EMBL" id="KAJ7330338.1"/>
    </source>
</evidence>
<protein>
    <recommendedName>
        <fullName evidence="12">DUF1212-domain-containing protein</fullName>
    </recommendedName>
</protein>
<feature type="domain" description="Threonine/Serine exporter ThrE" evidence="9">
    <location>
        <begin position="605"/>
        <end position="731"/>
    </location>
</feature>
<dbReference type="Pfam" id="PF12821">
    <property type="entry name" value="ThrE_2"/>
    <property type="match status" value="1"/>
</dbReference>
<feature type="transmembrane region" description="Helical" evidence="7">
    <location>
        <begin position="482"/>
        <end position="501"/>
    </location>
</feature>
<dbReference type="EMBL" id="JARIHO010000037">
    <property type="protein sequence ID" value="KAJ7330338.1"/>
    <property type="molecule type" value="Genomic_DNA"/>
</dbReference>
<comment type="similarity">
    <text evidence="5">Belongs to the ThrE exporter (TC 2.A.79) family.</text>
</comment>
<dbReference type="AlphaFoldDB" id="A0AAD6ZN03"/>
<evidence type="ECO:0000256" key="4">
    <source>
        <dbReference type="ARBA" id="ARBA00023136"/>
    </source>
</evidence>
<keyword evidence="11" id="KW-1185">Reference proteome</keyword>
<dbReference type="InterPro" id="IPR010619">
    <property type="entry name" value="ThrE-like_N"/>
</dbReference>
<proteinExistence type="inferred from homology"/>
<evidence type="ECO:0000256" key="7">
    <source>
        <dbReference type="SAM" id="Phobius"/>
    </source>
</evidence>
<organism evidence="10 11">
    <name type="scientific">Mycena albidolilacea</name>
    <dbReference type="NCBI Taxonomy" id="1033008"/>
    <lineage>
        <taxon>Eukaryota</taxon>
        <taxon>Fungi</taxon>
        <taxon>Dikarya</taxon>
        <taxon>Basidiomycota</taxon>
        <taxon>Agaricomycotina</taxon>
        <taxon>Agaricomycetes</taxon>
        <taxon>Agaricomycetidae</taxon>
        <taxon>Agaricales</taxon>
        <taxon>Marasmiineae</taxon>
        <taxon>Mycenaceae</taxon>
        <taxon>Mycena</taxon>
    </lineage>
</organism>
<feature type="transmembrane region" description="Helical" evidence="7">
    <location>
        <begin position="647"/>
        <end position="664"/>
    </location>
</feature>
<evidence type="ECO:0000256" key="5">
    <source>
        <dbReference type="ARBA" id="ARBA00034125"/>
    </source>
</evidence>
<evidence type="ECO:0000256" key="1">
    <source>
        <dbReference type="ARBA" id="ARBA00004141"/>
    </source>
</evidence>
<dbReference type="InterPro" id="IPR051361">
    <property type="entry name" value="ThrE/Ser_Exporter"/>
</dbReference>
<feature type="transmembrane region" description="Helical" evidence="7">
    <location>
        <begin position="671"/>
        <end position="693"/>
    </location>
</feature>
<name>A0AAD6ZN03_9AGAR</name>
<feature type="transmembrane region" description="Helical" evidence="7">
    <location>
        <begin position="450"/>
        <end position="470"/>
    </location>
</feature>
<accession>A0AAD6ZN03</accession>
<feature type="region of interest" description="Disordered" evidence="6">
    <location>
        <begin position="252"/>
        <end position="274"/>
    </location>
</feature>
<comment type="caution">
    <text evidence="10">The sequence shown here is derived from an EMBL/GenBank/DDBJ whole genome shotgun (WGS) entry which is preliminary data.</text>
</comment>
<keyword evidence="3 7" id="KW-1133">Transmembrane helix</keyword>
<keyword evidence="2 7" id="KW-0812">Transmembrane</keyword>
<evidence type="ECO:0000256" key="6">
    <source>
        <dbReference type="SAM" id="MobiDB-lite"/>
    </source>
</evidence>
<evidence type="ECO:0000259" key="9">
    <source>
        <dbReference type="Pfam" id="PF12821"/>
    </source>
</evidence>
<sequence>MTGHDSPRGATGSKTPRKVQWMDTHEERPEDSTHALDEHGRDPSAFQTLTTALERHQSASPTVPPRIHYFPPRRGALPPINTDHPPSNPAPALSTASDSEFSAPPSPTHEVPGNYIGPQEDAGLPGTSDLEDYSRRAANQVFHLLPSKKPRNGAGVLGALIASTGNISGAAAPVPSQLAPNIKRPGYHLSRYSVQEDDVPTAPKLVRERPKSMPPISAPSTPGLKWTSTMSSAADTLSSKRGWTEKLNGLQHATIGGRSGRSTPVQTPSSETDRDEWIDEKWLRDQEHRKEKRRKRKKAEVYITRHVAQIIQRQEFILKLARALMMARASLFGGPSHRLQAQIQSTGRVLDIQVNCMYLPDVVLISFDDNSTGTSNLKFIRQGSSLCLGKLNEVYDLYWSVIHDEQSVSEASSTLDALMCGKQVYTWWQLVLFGGFCSMSICSVSFNGSFIDSLIVFPLGALLVAIQLLSIRNELYSNIFEITVATLFSFISAVLASTGFFCYSAVASSSVVLILPGFIVLCGSLEIMSRNIVAGSVRMCYAVVYSLFLGFGLAIGAEAYEKITSKTIIGSTDYSCSISHDAHGPWYQRTPSLYWAFLTVPAYSLCLSLRNQAPWRSKEILLLIGISCIGWVTNHFSGVKFKDQSDITAAVGAFTVGFVSNVYARFFSGNAFVIMITGILFQLPSGLGNGGLLTYASEKTAGNSTSYLSGFQTALQLISVAIGLTVGLGLALAVVHPIQSRRRAGGVFSL</sequence>
<feature type="compositionally biased region" description="Polar residues" evidence="6">
    <location>
        <begin position="260"/>
        <end position="270"/>
    </location>
</feature>
<comment type="subcellular location">
    <subcellularLocation>
        <location evidence="1">Membrane</location>
        <topology evidence="1">Multi-pass membrane protein</topology>
    </subcellularLocation>
</comment>
<feature type="transmembrane region" description="Helical" evidence="7">
    <location>
        <begin position="507"/>
        <end position="527"/>
    </location>
</feature>
<dbReference type="Pfam" id="PF06738">
    <property type="entry name" value="ThrE"/>
    <property type="match status" value="1"/>
</dbReference>
<evidence type="ECO:0000256" key="3">
    <source>
        <dbReference type="ARBA" id="ARBA00022989"/>
    </source>
</evidence>
<feature type="compositionally biased region" description="Basic and acidic residues" evidence="6">
    <location>
        <begin position="23"/>
        <end position="42"/>
    </location>
</feature>
<feature type="transmembrane region" description="Helical" evidence="7">
    <location>
        <begin position="539"/>
        <end position="557"/>
    </location>
</feature>
<feature type="region of interest" description="Disordered" evidence="6">
    <location>
        <begin position="208"/>
        <end position="231"/>
    </location>
</feature>
<dbReference type="PANTHER" id="PTHR31082">
    <property type="entry name" value="PHEROMONE-REGULATED MEMBRANE PROTEIN 10"/>
    <property type="match status" value="1"/>
</dbReference>
<gene>
    <name evidence="10" type="ORF">DFH08DRAFT_709040</name>
</gene>
<dbReference type="PANTHER" id="PTHR31082:SF4">
    <property type="entry name" value="PHEROMONE-REGULATED MEMBRANE PROTEIN 10"/>
    <property type="match status" value="1"/>
</dbReference>
<evidence type="ECO:0000259" key="8">
    <source>
        <dbReference type="Pfam" id="PF06738"/>
    </source>
</evidence>
<feature type="region of interest" description="Disordered" evidence="6">
    <location>
        <begin position="1"/>
        <end position="120"/>
    </location>
</feature>
<feature type="transmembrane region" description="Helical" evidence="7">
    <location>
        <begin position="713"/>
        <end position="735"/>
    </location>
</feature>
<feature type="transmembrane region" description="Helical" evidence="7">
    <location>
        <begin position="621"/>
        <end position="641"/>
    </location>
</feature>
<feature type="domain" description="Threonine/serine exporter-like N-terminal" evidence="8">
    <location>
        <begin position="316"/>
        <end position="558"/>
    </location>
</feature>
<evidence type="ECO:0000256" key="2">
    <source>
        <dbReference type="ARBA" id="ARBA00022692"/>
    </source>
</evidence>
<evidence type="ECO:0008006" key="12">
    <source>
        <dbReference type="Google" id="ProtNLM"/>
    </source>
</evidence>
<reference evidence="10" key="1">
    <citation type="submission" date="2023-03" db="EMBL/GenBank/DDBJ databases">
        <title>Massive genome expansion in bonnet fungi (Mycena s.s.) driven by repeated elements and novel gene families across ecological guilds.</title>
        <authorList>
            <consortium name="Lawrence Berkeley National Laboratory"/>
            <person name="Harder C.B."/>
            <person name="Miyauchi S."/>
            <person name="Viragh M."/>
            <person name="Kuo A."/>
            <person name="Thoen E."/>
            <person name="Andreopoulos B."/>
            <person name="Lu D."/>
            <person name="Skrede I."/>
            <person name="Drula E."/>
            <person name="Henrissat B."/>
            <person name="Morin E."/>
            <person name="Kohler A."/>
            <person name="Barry K."/>
            <person name="LaButti K."/>
            <person name="Morin E."/>
            <person name="Salamov A."/>
            <person name="Lipzen A."/>
            <person name="Mereny Z."/>
            <person name="Hegedus B."/>
            <person name="Baldrian P."/>
            <person name="Stursova M."/>
            <person name="Weitz H."/>
            <person name="Taylor A."/>
            <person name="Grigoriev I.V."/>
            <person name="Nagy L.G."/>
            <person name="Martin F."/>
            <person name="Kauserud H."/>
        </authorList>
    </citation>
    <scope>NUCLEOTIDE SEQUENCE</scope>
    <source>
        <strain evidence="10">CBHHK002</strain>
    </source>
</reference>
<dbReference type="Proteomes" id="UP001218218">
    <property type="component" value="Unassembled WGS sequence"/>
</dbReference>
<dbReference type="InterPro" id="IPR024528">
    <property type="entry name" value="ThrE_2"/>
</dbReference>
<dbReference type="GO" id="GO:0022857">
    <property type="term" value="F:transmembrane transporter activity"/>
    <property type="evidence" value="ECO:0007669"/>
    <property type="project" value="InterPro"/>
</dbReference>
<keyword evidence="4 7" id="KW-0472">Membrane</keyword>
<dbReference type="GO" id="GO:0016020">
    <property type="term" value="C:membrane"/>
    <property type="evidence" value="ECO:0007669"/>
    <property type="project" value="UniProtKB-SubCell"/>
</dbReference>